<dbReference type="NCBIfam" id="TIGR02276">
    <property type="entry name" value="beta_rpt_yvtn"/>
    <property type="match status" value="2"/>
</dbReference>
<dbReference type="InterPro" id="IPR015943">
    <property type="entry name" value="WD40/YVTN_repeat-like_dom_sf"/>
</dbReference>
<dbReference type="InterPro" id="IPR011045">
    <property type="entry name" value="N2O_reductase_N"/>
</dbReference>
<dbReference type="SUPFAM" id="SSF50974">
    <property type="entry name" value="Nitrous oxide reductase, N-terminal domain"/>
    <property type="match status" value="1"/>
</dbReference>
<dbReference type="AlphaFoldDB" id="A0A431U7N8"/>
<keyword evidence="1" id="KW-0732">Signal</keyword>
<comment type="caution">
    <text evidence="2">The sequence shown here is derived from an EMBL/GenBank/DDBJ whole genome shotgun (WGS) entry which is preliminary data.</text>
</comment>
<evidence type="ECO:0000256" key="1">
    <source>
        <dbReference type="SAM" id="SignalP"/>
    </source>
</evidence>
<accession>A0A431U7N8</accession>
<dbReference type="InterPro" id="IPR011964">
    <property type="entry name" value="YVTN_b-propeller_repeat"/>
</dbReference>
<dbReference type="RefSeq" id="WP_126691179.1">
    <property type="nucleotide sequence ID" value="NZ_RXOF01000001.1"/>
</dbReference>
<protein>
    <recommendedName>
        <fullName evidence="4">YncE family protein</fullName>
    </recommendedName>
</protein>
<organism evidence="2 3">
    <name type="scientific">Hymenobacter gummosus</name>
    <dbReference type="NCBI Taxonomy" id="1776032"/>
    <lineage>
        <taxon>Bacteria</taxon>
        <taxon>Pseudomonadati</taxon>
        <taxon>Bacteroidota</taxon>
        <taxon>Cytophagia</taxon>
        <taxon>Cytophagales</taxon>
        <taxon>Hymenobacteraceae</taxon>
        <taxon>Hymenobacter</taxon>
    </lineage>
</organism>
<evidence type="ECO:0008006" key="4">
    <source>
        <dbReference type="Google" id="ProtNLM"/>
    </source>
</evidence>
<sequence>MKNVFRPGFPALRTFAGLLAAGLLFSSCDDDKVTTEPAVVVAGQSVLVVNEGQFNQPNSAVSLYNKSTKAVERNLFQKQNQRELGNVAQSMTVIGDRGYIVVNADGRVEVVDMKNFKAVAQITNLSQPRYLTSTGSRAFLTEWRGNYPNYTAGRVSVIDLSTNTVAQQITVGVNPEQILLAGGKLYVANSYGNTLSVINPGNNTVESSVTVPDGPRQLAEDAAGNIWVLSDAFLTRFNPATPTQQTRIGITSDYRNGNLRLNAARDQVYVSIAGAVYRFATTATALPTTPFLRRNLTGLGIDPQDNTVYAGAGSYTADGRVIRYTTTGTVIDSFNVAIAPNSFLFY</sequence>
<dbReference type="PANTHER" id="PTHR47197:SF3">
    <property type="entry name" value="DIHYDRO-HEME D1 DEHYDROGENASE"/>
    <property type="match status" value="1"/>
</dbReference>
<dbReference type="InterPro" id="IPR051200">
    <property type="entry name" value="Host-pathogen_enzymatic-act"/>
</dbReference>
<proteinExistence type="predicted"/>
<dbReference type="PROSITE" id="PS51257">
    <property type="entry name" value="PROKAR_LIPOPROTEIN"/>
    <property type="match status" value="1"/>
</dbReference>
<dbReference type="InterPro" id="IPR031815">
    <property type="entry name" value="DUF5074"/>
</dbReference>
<dbReference type="EMBL" id="RXOF01000001">
    <property type="protein sequence ID" value="RTQ53253.1"/>
    <property type="molecule type" value="Genomic_DNA"/>
</dbReference>
<dbReference type="Pfam" id="PF16819">
    <property type="entry name" value="DUF5074"/>
    <property type="match status" value="1"/>
</dbReference>
<reference evidence="2 3" key="1">
    <citation type="submission" date="2018-12" db="EMBL/GenBank/DDBJ databases">
        <title>Hymenobacter gummosus sp. nov., isolated from a spring.</title>
        <authorList>
            <person name="Nie L."/>
        </authorList>
    </citation>
    <scope>NUCLEOTIDE SEQUENCE [LARGE SCALE GENOMIC DNA]</scope>
    <source>
        <strain evidence="2 3">KCTC 52166</strain>
    </source>
</reference>
<feature type="signal peptide" evidence="1">
    <location>
        <begin position="1"/>
        <end position="26"/>
    </location>
</feature>
<keyword evidence="3" id="KW-1185">Reference proteome</keyword>
<dbReference type="Gene3D" id="2.130.10.10">
    <property type="entry name" value="YVTN repeat-like/Quinoprotein amine dehydrogenase"/>
    <property type="match status" value="1"/>
</dbReference>
<evidence type="ECO:0000313" key="2">
    <source>
        <dbReference type="EMBL" id="RTQ53253.1"/>
    </source>
</evidence>
<dbReference type="Proteomes" id="UP000282184">
    <property type="component" value="Unassembled WGS sequence"/>
</dbReference>
<dbReference type="OrthoDB" id="9773938at2"/>
<gene>
    <name evidence="2" type="ORF">EJV47_00490</name>
</gene>
<evidence type="ECO:0000313" key="3">
    <source>
        <dbReference type="Proteomes" id="UP000282184"/>
    </source>
</evidence>
<dbReference type="PANTHER" id="PTHR47197">
    <property type="entry name" value="PROTEIN NIRF"/>
    <property type="match status" value="1"/>
</dbReference>
<feature type="chain" id="PRO_5019091237" description="YncE family protein" evidence="1">
    <location>
        <begin position="27"/>
        <end position="346"/>
    </location>
</feature>
<name>A0A431U7N8_9BACT</name>